<gene>
    <name evidence="1" type="ORF">TRM7615_01080</name>
</gene>
<reference evidence="2" key="1">
    <citation type="submission" date="2018-03" db="EMBL/GenBank/DDBJ databases">
        <authorList>
            <person name="Rodrigo-Torres L."/>
            <person name="Arahal R. D."/>
            <person name="Lucena T."/>
        </authorList>
    </citation>
    <scope>NUCLEOTIDE SEQUENCE [LARGE SCALE GENOMIC DNA]</scope>
    <source>
        <strain evidence="2">CECT 7615</strain>
    </source>
</reference>
<dbReference type="GO" id="GO:0016491">
    <property type="term" value="F:oxidoreductase activity"/>
    <property type="evidence" value="ECO:0007669"/>
    <property type="project" value="InterPro"/>
</dbReference>
<name>A0A2R8C595_9RHOB</name>
<dbReference type="Proteomes" id="UP000244898">
    <property type="component" value="Unassembled WGS sequence"/>
</dbReference>
<dbReference type="EMBL" id="ONZG01000002">
    <property type="protein sequence ID" value="SPJ27590.1"/>
    <property type="molecule type" value="Genomic_DNA"/>
</dbReference>
<evidence type="ECO:0000313" key="1">
    <source>
        <dbReference type="EMBL" id="SPJ27590.1"/>
    </source>
</evidence>
<dbReference type="PANTHER" id="PTHR34598">
    <property type="entry name" value="BLL6449 PROTEIN"/>
    <property type="match status" value="1"/>
</dbReference>
<evidence type="ECO:0000313" key="2">
    <source>
        <dbReference type="Proteomes" id="UP000244898"/>
    </source>
</evidence>
<keyword evidence="2" id="KW-1185">Reference proteome</keyword>
<proteinExistence type="predicted"/>
<sequence>MAQIATVNYHVHKPERQAFELDAGGTVGNLVSPELVPKQVAVRDVRVSDANLSFEGNSVAFKTFPTDVQSFDAGMDWQDTYNHELSKLLTSELGGQEVIIFDHTVRVDDPKADRAPARNVHSDYSVDGAKKRLIDILGEDKATEWSKGHYAFINIWRPIGAPINSAPLGFIRPSSVADKDWILLDLIYPDRRGQIMGIAANPDHDWLYMSKMTPDDVAFFNIFDNRGLPSIAHSALDMIEDPKIHTIRRSIESRTLVRYAA</sequence>
<dbReference type="OrthoDB" id="5173234at2"/>
<protein>
    <recommendedName>
        <fullName evidence="3">Methyltransferase</fullName>
    </recommendedName>
</protein>
<organism evidence="1 2">
    <name type="scientific">Falsiruegeria mediterranea M17</name>
    <dbReference type="NCBI Taxonomy" id="1200281"/>
    <lineage>
        <taxon>Bacteria</taxon>
        <taxon>Pseudomonadati</taxon>
        <taxon>Pseudomonadota</taxon>
        <taxon>Alphaproteobacteria</taxon>
        <taxon>Rhodobacterales</taxon>
        <taxon>Roseobacteraceae</taxon>
        <taxon>Falsiruegeria</taxon>
    </lineage>
</organism>
<dbReference type="PANTHER" id="PTHR34598:SF3">
    <property type="entry name" value="OXIDOREDUCTASE AN1597"/>
    <property type="match status" value="1"/>
</dbReference>
<accession>A0A2R8C595</accession>
<dbReference type="RefSeq" id="WP_108785856.1">
    <property type="nucleotide sequence ID" value="NZ_ONZG01000002.1"/>
</dbReference>
<dbReference type="AlphaFoldDB" id="A0A2R8C595"/>
<dbReference type="InterPro" id="IPR044053">
    <property type="entry name" value="AsaB-like"/>
</dbReference>
<dbReference type="NCBIfam" id="NF041278">
    <property type="entry name" value="CmcJ_NvfI_EfuI"/>
    <property type="match status" value="1"/>
</dbReference>
<evidence type="ECO:0008006" key="3">
    <source>
        <dbReference type="Google" id="ProtNLM"/>
    </source>
</evidence>